<feature type="transmembrane region" description="Helical" evidence="8">
    <location>
        <begin position="345"/>
        <end position="365"/>
    </location>
</feature>
<feature type="transmembrane region" description="Helical" evidence="8">
    <location>
        <begin position="287"/>
        <end position="308"/>
    </location>
</feature>
<dbReference type="SUPFAM" id="SSF103473">
    <property type="entry name" value="MFS general substrate transporter"/>
    <property type="match status" value="1"/>
</dbReference>
<dbReference type="InterPro" id="IPR020846">
    <property type="entry name" value="MFS_dom"/>
</dbReference>
<dbReference type="FunFam" id="1.20.1720.10:FF:000005">
    <property type="entry name" value="Bcr/CflA family efflux transporter"/>
    <property type="match status" value="1"/>
</dbReference>
<dbReference type="CDD" id="cd17320">
    <property type="entry name" value="MFS_MdfA_MDR_like"/>
    <property type="match status" value="1"/>
</dbReference>
<keyword evidence="5 8" id="KW-0812">Transmembrane</keyword>
<dbReference type="GO" id="GO:1990961">
    <property type="term" value="P:xenobiotic detoxification by transmembrane export across the plasma membrane"/>
    <property type="evidence" value="ECO:0007669"/>
    <property type="project" value="InterPro"/>
</dbReference>
<dbReference type="PROSITE" id="PS50850">
    <property type="entry name" value="MFS"/>
    <property type="match status" value="1"/>
</dbReference>
<feature type="transmembrane region" description="Helical" evidence="8">
    <location>
        <begin position="78"/>
        <end position="97"/>
    </location>
</feature>
<dbReference type="Pfam" id="PF07690">
    <property type="entry name" value="MFS_1"/>
    <property type="match status" value="1"/>
</dbReference>
<keyword evidence="4" id="KW-1003">Cell membrane</keyword>
<comment type="caution">
    <text evidence="10">The sequence shown here is derived from an EMBL/GenBank/DDBJ whole genome shotgun (WGS) entry which is preliminary data.</text>
</comment>
<sequence>MQETQRNVSFIFILVLGILAMLPPMAIDMYLPAFLDIAQDLEVNAEKVQKTLALFTMGFAIGQLVWGPVADSFGRKPAILIGTFISATSATLLTQVAEINHFLFVRFVQGFFAAAPAVILGALLRDLFSKNHFSKMMSMIMLISMIAPLLAPLIGGYLTSIFHWHSIFYVLAFVGFLSCLLVFWKIPETLAVEKRQPFTLRRVAQNFVSLVRVKAVIGYVLCGAFSFAGLFAFLTSGSIVYIDIYGIAKENFGYFFLLNMTGMIIFTSINGKIVMKVGAETMLRFGLTVQFLAGVWLLLVAILHLGFWPMALGIAAYVSMMSIIGSNAMACILDRFPQYAGTANSLAGTFRFGTGAICGFLLSLVPVTSQIPMLFSMFLCIFIGAISYHFLSSPKAQKRLTTKNRY</sequence>
<keyword evidence="8" id="KW-0997">Cell inner membrane</keyword>
<reference evidence="10 11" key="1">
    <citation type="submission" date="2017-11" db="EMBL/GenBank/DDBJ databases">
        <title>Reclassification of Bisgaard taxon 7 as Conservatibacter flavescens gen. nov., sp. nov.</title>
        <authorList>
            <person name="Christensen H."/>
        </authorList>
    </citation>
    <scope>NUCLEOTIDE SEQUENCE [LARGE SCALE GENOMIC DNA]</scope>
    <source>
        <strain evidence="10 11">7_4</strain>
    </source>
</reference>
<feature type="transmembrane region" description="Helical" evidence="8">
    <location>
        <begin position="47"/>
        <end position="66"/>
    </location>
</feature>
<feature type="transmembrane region" description="Helical" evidence="8">
    <location>
        <begin position="254"/>
        <end position="275"/>
    </location>
</feature>
<comment type="subcellular location">
    <subcellularLocation>
        <location evidence="8">Cell inner membrane</location>
        <topology evidence="8">Multi-pass membrane protein</topology>
    </subcellularLocation>
    <subcellularLocation>
        <location evidence="1">Cell membrane</location>
        <topology evidence="1">Multi-pass membrane protein</topology>
    </subcellularLocation>
</comment>
<keyword evidence="7 8" id="KW-0472">Membrane</keyword>
<protein>
    <recommendedName>
        <fullName evidence="8">Bcr/CflA family efflux transporter</fullName>
    </recommendedName>
</protein>
<keyword evidence="6 8" id="KW-1133">Transmembrane helix</keyword>
<dbReference type="NCBIfam" id="NF008314">
    <property type="entry name" value="PRK11102.1"/>
    <property type="match status" value="1"/>
</dbReference>
<organism evidence="10 11">
    <name type="scientific">Conservatibacter flavescens</name>
    <dbReference type="NCBI Taxonomy" id="28161"/>
    <lineage>
        <taxon>Bacteria</taxon>
        <taxon>Pseudomonadati</taxon>
        <taxon>Pseudomonadota</taxon>
        <taxon>Gammaproteobacteria</taxon>
        <taxon>Pasteurellales</taxon>
        <taxon>Pasteurellaceae</taxon>
        <taxon>Conservatibacter</taxon>
    </lineage>
</organism>
<comment type="similarity">
    <text evidence="2 8">Belongs to the major facilitator superfamily. Bcr/CmlA family.</text>
</comment>
<name>A0A2M8S5L4_9PAST</name>
<evidence type="ECO:0000256" key="8">
    <source>
        <dbReference type="RuleBase" id="RU365088"/>
    </source>
</evidence>
<dbReference type="Gene3D" id="1.20.1720.10">
    <property type="entry name" value="Multidrug resistance protein D"/>
    <property type="match status" value="1"/>
</dbReference>
<evidence type="ECO:0000313" key="11">
    <source>
        <dbReference type="Proteomes" id="UP000229329"/>
    </source>
</evidence>
<dbReference type="InterPro" id="IPR011701">
    <property type="entry name" value="MFS"/>
</dbReference>
<keyword evidence="11" id="KW-1185">Reference proteome</keyword>
<evidence type="ECO:0000256" key="4">
    <source>
        <dbReference type="ARBA" id="ARBA00022475"/>
    </source>
</evidence>
<evidence type="ECO:0000256" key="6">
    <source>
        <dbReference type="ARBA" id="ARBA00022989"/>
    </source>
</evidence>
<evidence type="ECO:0000256" key="7">
    <source>
        <dbReference type="ARBA" id="ARBA00023136"/>
    </source>
</evidence>
<dbReference type="GO" id="GO:0005886">
    <property type="term" value="C:plasma membrane"/>
    <property type="evidence" value="ECO:0007669"/>
    <property type="project" value="UniProtKB-SubCell"/>
</dbReference>
<dbReference type="GO" id="GO:0042910">
    <property type="term" value="F:xenobiotic transmembrane transporter activity"/>
    <property type="evidence" value="ECO:0007669"/>
    <property type="project" value="InterPro"/>
</dbReference>
<gene>
    <name evidence="10" type="ORF">CVP05_01145</name>
</gene>
<dbReference type="PANTHER" id="PTHR23502">
    <property type="entry name" value="MAJOR FACILITATOR SUPERFAMILY"/>
    <property type="match status" value="1"/>
</dbReference>
<dbReference type="InterPro" id="IPR036259">
    <property type="entry name" value="MFS_trans_sf"/>
</dbReference>
<feature type="transmembrane region" description="Helical" evidence="8">
    <location>
        <begin position="7"/>
        <end position="27"/>
    </location>
</feature>
<dbReference type="Proteomes" id="UP000229329">
    <property type="component" value="Unassembled WGS sequence"/>
</dbReference>
<dbReference type="GO" id="GO:0015385">
    <property type="term" value="F:sodium:proton antiporter activity"/>
    <property type="evidence" value="ECO:0007669"/>
    <property type="project" value="TreeGrafter"/>
</dbReference>
<evidence type="ECO:0000259" key="9">
    <source>
        <dbReference type="PROSITE" id="PS50850"/>
    </source>
</evidence>
<dbReference type="InterPro" id="IPR004812">
    <property type="entry name" value="Efflux_drug-R_Bcr/CmlA"/>
</dbReference>
<keyword evidence="3 8" id="KW-0813">Transport</keyword>
<feature type="transmembrane region" description="Helical" evidence="8">
    <location>
        <begin position="216"/>
        <end position="242"/>
    </location>
</feature>
<evidence type="ECO:0000256" key="1">
    <source>
        <dbReference type="ARBA" id="ARBA00004651"/>
    </source>
</evidence>
<accession>A0A2M8S5L4</accession>
<dbReference type="AlphaFoldDB" id="A0A2M8S5L4"/>
<feature type="transmembrane region" description="Helical" evidence="8">
    <location>
        <begin position="103"/>
        <end position="124"/>
    </location>
</feature>
<dbReference type="PANTHER" id="PTHR23502:SF132">
    <property type="entry name" value="POLYAMINE TRANSPORTER 2-RELATED"/>
    <property type="match status" value="1"/>
</dbReference>
<dbReference type="NCBIfam" id="TIGR00710">
    <property type="entry name" value="efflux_Bcr_CflA"/>
    <property type="match status" value="1"/>
</dbReference>
<feature type="transmembrane region" description="Helical" evidence="8">
    <location>
        <begin position="136"/>
        <end position="158"/>
    </location>
</feature>
<evidence type="ECO:0000256" key="3">
    <source>
        <dbReference type="ARBA" id="ARBA00022448"/>
    </source>
</evidence>
<dbReference type="EMBL" id="PHHA01000002">
    <property type="protein sequence ID" value="PJG86445.1"/>
    <property type="molecule type" value="Genomic_DNA"/>
</dbReference>
<feature type="transmembrane region" description="Helical" evidence="8">
    <location>
        <begin position="164"/>
        <end position="184"/>
    </location>
</feature>
<evidence type="ECO:0000256" key="2">
    <source>
        <dbReference type="ARBA" id="ARBA00006236"/>
    </source>
</evidence>
<evidence type="ECO:0000313" key="10">
    <source>
        <dbReference type="EMBL" id="PJG86445.1"/>
    </source>
</evidence>
<feature type="domain" description="Major facilitator superfamily (MFS) profile" evidence="9">
    <location>
        <begin position="12"/>
        <end position="397"/>
    </location>
</feature>
<feature type="transmembrane region" description="Helical" evidence="8">
    <location>
        <begin position="314"/>
        <end position="333"/>
    </location>
</feature>
<proteinExistence type="inferred from homology"/>
<dbReference type="RefSeq" id="WP_100287720.1">
    <property type="nucleotide sequence ID" value="NZ_PHHA01000002.1"/>
</dbReference>
<feature type="transmembrane region" description="Helical" evidence="8">
    <location>
        <begin position="371"/>
        <end position="391"/>
    </location>
</feature>
<evidence type="ECO:0000256" key="5">
    <source>
        <dbReference type="ARBA" id="ARBA00022692"/>
    </source>
</evidence>
<dbReference type="OrthoDB" id="9814303at2"/>